<dbReference type="Proteomes" id="UP001208888">
    <property type="component" value="Unassembled WGS sequence"/>
</dbReference>
<dbReference type="InterPro" id="IPR025166">
    <property type="entry name" value="Integrase_DNA_bind_dom"/>
</dbReference>
<gene>
    <name evidence="2" type="ORF">NB703_002751</name>
</gene>
<organism evidence="2 3">
    <name type="scientific">Pantoea ananas</name>
    <name type="common">Erwinia uredovora</name>
    <dbReference type="NCBI Taxonomy" id="553"/>
    <lineage>
        <taxon>Bacteria</taxon>
        <taxon>Pseudomonadati</taxon>
        <taxon>Pseudomonadota</taxon>
        <taxon>Gammaproteobacteria</taxon>
        <taxon>Enterobacterales</taxon>
        <taxon>Erwiniaceae</taxon>
        <taxon>Pantoea</taxon>
    </lineage>
</organism>
<dbReference type="Gene3D" id="3.30.160.390">
    <property type="entry name" value="Integrase, DNA-binding domain"/>
    <property type="match status" value="1"/>
</dbReference>
<accession>A0AAJ1CZW0</accession>
<dbReference type="Pfam" id="PF13356">
    <property type="entry name" value="Arm-DNA-bind_3"/>
    <property type="match status" value="1"/>
</dbReference>
<evidence type="ECO:0000313" key="2">
    <source>
        <dbReference type="EMBL" id="MCW0344658.1"/>
    </source>
</evidence>
<sequence>MTGKPAGMLLSSRALETMKSGGSDKADVGENRGLRVSCGKTGVKSFFCRYTSSVTGKLVQVKIGNFPQVSLTIARTKLHETQVAASGRAMSCD</sequence>
<evidence type="ECO:0000259" key="1">
    <source>
        <dbReference type="Pfam" id="PF13356"/>
    </source>
</evidence>
<reference evidence="2" key="1">
    <citation type="submission" date="2022-06" db="EMBL/GenBank/DDBJ databases">
        <title>Dynamics of rice microbiomes reveals core vertical transmitted seed endophytes.</title>
        <authorList>
            <person name="Liao K."/>
            <person name="Zhang X."/>
        </authorList>
    </citation>
    <scope>NUCLEOTIDE SEQUENCE</scope>
    <source>
        <strain evidence="2">JT1-17</strain>
    </source>
</reference>
<dbReference type="InterPro" id="IPR038488">
    <property type="entry name" value="Integrase_DNA-bd_sf"/>
</dbReference>
<feature type="domain" description="Integrase DNA-binding" evidence="1">
    <location>
        <begin position="10"/>
        <end position="82"/>
    </location>
</feature>
<dbReference type="AlphaFoldDB" id="A0AAJ1CZW0"/>
<proteinExistence type="predicted"/>
<comment type="caution">
    <text evidence="2">The sequence shown here is derived from an EMBL/GenBank/DDBJ whole genome shotgun (WGS) entry which is preliminary data.</text>
</comment>
<evidence type="ECO:0000313" key="3">
    <source>
        <dbReference type="Proteomes" id="UP001208888"/>
    </source>
</evidence>
<dbReference type="EMBL" id="JANFVX010000010">
    <property type="protein sequence ID" value="MCW0344658.1"/>
    <property type="molecule type" value="Genomic_DNA"/>
</dbReference>
<name>A0AAJ1CZW0_PANAN</name>
<dbReference type="RefSeq" id="WP_239642682.1">
    <property type="nucleotide sequence ID" value="NZ_JABMIM010000003.1"/>
</dbReference>
<protein>
    <recommendedName>
        <fullName evidence="1">Integrase DNA-binding domain-containing protein</fullName>
    </recommendedName>
</protein>